<gene>
    <name evidence="6" type="ORF">ACFOWD_05465</name>
</gene>
<evidence type="ECO:0000256" key="4">
    <source>
        <dbReference type="SAM" id="SignalP"/>
    </source>
</evidence>
<sequence>MKKIYVIFCLLFLSACASVKFKDKWLTKQAPETFKARFETTQGNFDILAKREWSPAGVDRLYQLITREYYQDVAIFRVVPKFVAQFGIHNDTVINNAWGKKGIIDEPVLKKNAKMTIAFARGGVKTRSNQIFINLKDNYRLDTLAYSGVTGFPVVAEVVDGKENVLKFYNGYGDKLGYKQDSISKFGNTFLREKYPKVDYIIKAYILKD</sequence>
<dbReference type="Proteomes" id="UP001595826">
    <property type="component" value="Unassembled WGS sequence"/>
</dbReference>
<evidence type="ECO:0000313" key="6">
    <source>
        <dbReference type="EMBL" id="MFC4268348.1"/>
    </source>
</evidence>
<keyword evidence="3 6" id="KW-0413">Isomerase</keyword>
<dbReference type="RefSeq" id="WP_377408763.1">
    <property type="nucleotide sequence ID" value="NZ_JBHSCY010000001.1"/>
</dbReference>
<comment type="caution">
    <text evidence="6">The sequence shown here is derived from an EMBL/GenBank/DDBJ whole genome shotgun (WGS) entry which is preliminary data.</text>
</comment>
<proteinExistence type="predicted"/>
<reference evidence="7" key="1">
    <citation type="journal article" date="2019" name="Int. J. Syst. Evol. Microbiol.">
        <title>The Global Catalogue of Microorganisms (GCM) 10K type strain sequencing project: providing services to taxonomists for standard genome sequencing and annotation.</title>
        <authorList>
            <consortium name="The Broad Institute Genomics Platform"/>
            <consortium name="The Broad Institute Genome Sequencing Center for Infectious Disease"/>
            <person name="Wu L."/>
            <person name="Ma J."/>
        </authorList>
    </citation>
    <scope>NUCLEOTIDE SEQUENCE [LARGE SCALE GENOMIC DNA]</scope>
    <source>
        <strain evidence="7">CECT 8655</strain>
    </source>
</reference>
<evidence type="ECO:0000256" key="1">
    <source>
        <dbReference type="ARBA" id="ARBA00013194"/>
    </source>
</evidence>
<evidence type="ECO:0000256" key="2">
    <source>
        <dbReference type="ARBA" id="ARBA00023110"/>
    </source>
</evidence>
<keyword evidence="7" id="KW-1185">Reference proteome</keyword>
<evidence type="ECO:0000313" key="7">
    <source>
        <dbReference type="Proteomes" id="UP001595826"/>
    </source>
</evidence>
<dbReference type="InterPro" id="IPR029000">
    <property type="entry name" value="Cyclophilin-like_dom_sf"/>
</dbReference>
<dbReference type="SUPFAM" id="SSF50891">
    <property type="entry name" value="Cyclophilin-like"/>
    <property type="match status" value="1"/>
</dbReference>
<dbReference type="InterPro" id="IPR044665">
    <property type="entry name" value="E_coli_cyclophilin_A-like"/>
</dbReference>
<name>A0ABV8RA93_9FLAO</name>
<dbReference type="Pfam" id="PF00160">
    <property type="entry name" value="Pro_isomerase"/>
    <property type="match status" value="1"/>
</dbReference>
<dbReference type="EMBL" id="JBHSCY010000001">
    <property type="protein sequence ID" value="MFC4268348.1"/>
    <property type="molecule type" value="Genomic_DNA"/>
</dbReference>
<feature type="signal peptide" evidence="4">
    <location>
        <begin position="1"/>
        <end position="17"/>
    </location>
</feature>
<dbReference type="Gene3D" id="2.40.100.10">
    <property type="entry name" value="Cyclophilin-like"/>
    <property type="match status" value="1"/>
</dbReference>
<protein>
    <recommendedName>
        <fullName evidence="1">peptidylprolyl isomerase</fullName>
        <ecNumber evidence="1">5.2.1.8</ecNumber>
    </recommendedName>
</protein>
<organism evidence="6 7">
    <name type="scientific">Polaribacter marinivivus</name>
    <dbReference type="NCBI Taxonomy" id="1524260"/>
    <lineage>
        <taxon>Bacteria</taxon>
        <taxon>Pseudomonadati</taxon>
        <taxon>Bacteroidota</taxon>
        <taxon>Flavobacteriia</taxon>
        <taxon>Flavobacteriales</taxon>
        <taxon>Flavobacteriaceae</taxon>
    </lineage>
</organism>
<dbReference type="GO" id="GO:0003755">
    <property type="term" value="F:peptidyl-prolyl cis-trans isomerase activity"/>
    <property type="evidence" value="ECO:0007669"/>
    <property type="project" value="UniProtKB-EC"/>
</dbReference>
<accession>A0ABV8RA93</accession>
<keyword evidence="2" id="KW-0697">Rotamase</keyword>
<dbReference type="PANTHER" id="PTHR43246">
    <property type="entry name" value="PEPTIDYL-PROLYL CIS-TRANS ISOMERASE CYP38, CHLOROPLASTIC"/>
    <property type="match status" value="1"/>
</dbReference>
<dbReference type="PROSITE" id="PS51257">
    <property type="entry name" value="PROKAR_LIPOPROTEIN"/>
    <property type="match status" value="1"/>
</dbReference>
<dbReference type="InterPro" id="IPR002130">
    <property type="entry name" value="Cyclophilin-type_PPIase_dom"/>
</dbReference>
<feature type="domain" description="PPIase cyclophilin-type" evidence="5">
    <location>
        <begin position="37"/>
        <end position="171"/>
    </location>
</feature>
<keyword evidence="4" id="KW-0732">Signal</keyword>
<dbReference type="EC" id="5.2.1.8" evidence="1"/>
<evidence type="ECO:0000256" key="3">
    <source>
        <dbReference type="ARBA" id="ARBA00023235"/>
    </source>
</evidence>
<evidence type="ECO:0000259" key="5">
    <source>
        <dbReference type="Pfam" id="PF00160"/>
    </source>
</evidence>
<feature type="chain" id="PRO_5046988972" description="peptidylprolyl isomerase" evidence="4">
    <location>
        <begin position="18"/>
        <end position="209"/>
    </location>
</feature>